<accession>A0AAW2U0C1</accession>
<dbReference type="AlphaFoldDB" id="A0AAW2U0C1"/>
<dbReference type="InterPro" id="IPR029472">
    <property type="entry name" value="Copia-like_N"/>
</dbReference>
<reference evidence="2" key="2">
    <citation type="journal article" date="2024" name="Plant">
        <title>Genomic evolution and insights into agronomic trait innovations of Sesamum species.</title>
        <authorList>
            <person name="Miao H."/>
            <person name="Wang L."/>
            <person name="Qu L."/>
            <person name="Liu H."/>
            <person name="Sun Y."/>
            <person name="Le M."/>
            <person name="Wang Q."/>
            <person name="Wei S."/>
            <person name="Zheng Y."/>
            <person name="Lin W."/>
            <person name="Duan Y."/>
            <person name="Cao H."/>
            <person name="Xiong S."/>
            <person name="Wang X."/>
            <person name="Wei L."/>
            <person name="Li C."/>
            <person name="Ma Q."/>
            <person name="Ju M."/>
            <person name="Zhao R."/>
            <person name="Li G."/>
            <person name="Mu C."/>
            <person name="Tian Q."/>
            <person name="Mei H."/>
            <person name="Zhang T."/>
            <person name="Gao T."/>
            <person name="Zhang H."/>
        </authorList>
    </citation>
    <scope>NUCLEOTIDE SEQUENCE</scope>
    <source>
        <strain evidence="2">KEN1</strain>
    </source>
</reference>
<protein>
    <recommendedName>
        <fullName evidence="1">Retrotransposon Copia-like N-terminal domain-containing protein</fullName>
    </recommendedName>
</protein>
<gene>
    <name evidence="2" type="ORF">Slati_3638100</name>
</gene>
<dbReference type="Pfam" id="PF14244">
    <property type="entry name" value="Retrotran_gag_3"/>
    <property type="match status" value="1"/>
</dbReference>
<dbReference type="EMBL" id="JACGWN010000013">
    <property type="protein sequence ID" value="KAL0410484.1"/>
    <property type="molecule type" value="Genomic_DNA"/>
</dbReference>
<organism evidence="2">
    <name type="scientific">Sesamum latifolium</name>
    <dbReference type="NCBI Taxonomy" id="2727402"/>
    <lineage>
        <taxon>Eukaryota</taxon>
        <taxon>Viridiplantae</taxon>
        <taxon>Streptophyta</taxon>
        <taxon>Embryophyta</taxon>
        <taxon>Tracheophyta</taxon>
        <taxon>Spermatophyta</taxon>
        <taxon>Magnoliopsida</taxon>
        <taxon>eudicotyledons</taxon>
        <taxon>Gunneridae</taxon>
        <taxon>Pentapetalae</taxon>
        <taxon>asterids</taxon>
        <taxon>lamiids</taxon>
        <taxon>Lamiales</taxon>
        <taxon>Pedaliaceae</taxon>
        <taxon>Sesamum</taxon>
    </lineage>
</organism>
<dbReference type="PANTHER" id="PTHR34222">
    <property type="entry name" value="GAG_PRE-INTEGRS DOMAIN-CONTAINING PROTEIN"/>
    <property type="match status" value="1"/>
</dbReference>
<sequence length="247" mass="28373">MAEESEVMRMQGSENPGMALVSTLLDRRNYLSWSRSIKLALGAKMKLGYINAYSTKLKKLWDELTYISPIPSCQCGTSKAMADLVTSNQLMQFLMELHDSYDHERNQIMMMDPLPSVSRAFSMILRVEKQREVNSSIADSILNVAMQTRGFTRTGYRELQRRKDKQGMTYEKCGKTSNLKETCFEIHGYPEWYKALVEKRKQITNTSTSRALNTIKEELENSIVVSMQNPPDKRTISEIIRNESRGS</sequence>
<evidence type="ECO:0000259" key="1">
    <source>
        <dbReference type="Pfam" id="PF14244"/>
    </source>
</evidence>
<evidence type="ECO:0000313" key="2">
    <source>
        <dbReference type="EMBL" id="KAL0410484.1"/>
    </source>
</evidence>
<dbReference type="PANTHER" id="PTHR34222:SF99">
    <property type="entry name" value="PROTEIN, PUTATIVE-RELATED"/>
    <property type="match status" value="1"/>
</dbReference>
<name>A0AAW2U0C1_9LAMI</name>
<comment type="caution">
    <text evidence="2">The sequence shown here is derived from an EMBL/GenBank/DDBJ whole genome shotgun (WGS) entry which is preliminary data.</text>
</comment>
<reference evidence="2" key="1">
    <citation type="submission" date="2020-06" db="EMBL/GenBank/DDBJ databases">
        <authorList>
            <person name="Li T."/>
            <person name="Hu X."/>
            <person name="Zhang T."/>
            <person name="Song X."/>
            <person name="Zhang H."/>
            <person name="Dai N."/>
            <person name="Sheng W."/>
            <person name="Hou X."/>
            <person name="Wei L."/>
        </authorList>
    </citation>
    <scope>NUCLEOTIDE SEQUENCE</scope>
    <source>
        <strain evidence="2">KEN1</strain>
        <tissue evidence="2">Leaf</tissue>
    </source>
</reference>
<feature type="domain" description="Retrotransposon Copia-like N-terminal" evidence="1">
    <location>
        <begin position="12"/>
        <end position="51"/>
    </location>
</feature>
<proteinExistence type="predicted"/>